<keyword evidence="2" id="KW-1185">Reference proteome</keyword>
<sequence>ARSVLDGIFEIENLKFKDLKSKLELRFGEGHLAQIYYTQFTNRKQRNSEDLASLGADLER</sequence>
<feature type="non-terminal residue" evidence="1">
    <location>
        <position position="1"/>
    </location>
</feature>
<proteinExistence type="predicted"/>
<evidence type="ECO:0000313" key="2">
    <source>
        <dbReference type="Proteomes" id="UP000000311"/>
    </source>
</evidence>
<evidence type="ECO:0000313" key="1">
    <source>
        <dbReference type="EMBL" id="EFN68511.1"/>
    </source>
</evidence>
<protein>
    <submittedName>
        <fullName evidence="1">Uncharacterized protein</fullName>
    </submittedName>
</protein>
<dbReference type="EMBL" id="GL438754">
    <property type="protein sequence ID" value="EFN68511.1"/>
    <property type="molecule type" value="Genomic_DNA"/>
</dbReference>
<organism evidence="2">
    <name type="scientific">Camponotus floridanus</name>
    <name type="common">Florida carpenter ant</name>
    <dbReference type="NCBI Taxonomy" id="104421"/>
    <lineage>
        <taxon>Eukaryota</taxon>
        <taxon>Metazoa</taxon>
        <taxon>Ecdysozoa</taxon>
        <taxon>Arthropoda</taxon>
        <taxon>Hexapoda</taxon>
        <taxon>Insecta</taxon>
        <taxon>Pterygota</taxon>
        <taxon>Neoptera</taxon>
        <taxon>Endopterygota</taxon>
        <taxon>Hymenoptera</taxon>
        <taxon>Apocrita</taxon>
        <taxon>Aculeata</taxon>
        <taxon>Formicoidea</taxon>
        <taxon>Formicidae</taxon>
        <taxon>Formicinae</taxon>
        <taxon>Camponotus</taxon>
    </lineage>
</organism>
<dbReference type="Proteomes" id="UP000000311">
    <property type="component" value="Unassembled WGS sequence"/>
</dbReference>
<dbReference type="AlphaFoldDB" id="E2ADH7"/>
<dbReference type="InParanoid" id="E2ADH7"/>
<reference evidence="1 2" key="1">
    <citation type="journal article" date="2010" name="Science">
        <title>Genomic comparison of the ants Camponotus floridanus and Harpegnathos saltator.</title>
        <authorList>
            <person name="Bonasio R."/>
            <person name="Zhang G."/>
            <person name="Ye C."/>
            <person name="Mutti N.S."/>
            <person name="Fang X."/>
            <person name="Qin N."/>
            <person name="Donahue G."/>
            <person name="Yang P."/>
            <person name="Li Q."/>
            <person name="Li C."/>
            <person name="Zhang P."/>
            <person name="Huang Z."/>
            <person name="Berger S.L."/>
            <person name="Reinberg D."/>
            <person name="Wang J."/>
            <person name="Liebig J."/>
        </authorList>
    </citation>
    <scope>NUCLEOTIDE SEQUENCE [LARGE SCALE GENOMIC DNA]</scope>
    <source>
        <strain evidence="2">C129</strain>
    </source>
</reference>
<feature type="non-terminal residue" evidence="1">
    <location>
        <position position="60"/>
    </location>
</feature>
<accession>E2ADH7</accession>
<gene>
    <name evidence="1" type="ORF">EAG_02172</name>
</gene>
<name>E2ADH7_CAMFO</name>